<sequence length="401" mass="44122">MKSGLSFLIAARRCEIDELEQLASTSELAHVLGQVIHELQRERGASNLFLASGGQRFADQRRQQMTASDHAAGLVRAAFDQLEPQAGYPGSRARLFSRIAYALHGLDALGGLRRRVEGLALPPAEAIAAYVKLIASLLAVVFEAADSATDPEVSRRLVAYFNFMQGKEIAGQERAAGAAIFASGQASQNLAELERLRRIACTASATAGRIDAEQSMAWFECCTRRIDAMKQVEDFLAQHVQQLCREKIAQARQDLLAHERVLQSIAQQEDVPAASQPQDPALPLAAFFEGELARRDPGQPPASRLGPQGWGPQMERAILEMMQEQSQRLQSMSDELGTVRAALHERKVVERAKGLLMAHRQLTEEAAYRMLRQTAMEQNRRLIEVAESVLALENYLATGKG</sequence>
<dbReference type="SMART" id="SM01012">
    <property type="entry name" value="ANTAR"/>
    <property type="match status" value="1"/>
</dbReference>
<dbReference type="InterPro" id="IPR005561">
    <property type="entry name" value="ANTAR"/>
</dbReference>
<dbReference type="Pfam" id="PF08376">
    <property type="entry name" value="NIT"/>
    <property type="match status" value="1"/>
</dbReference>
<name>A0A7V8FSB5_9BURK</name>
<accession>A0A7V8FSB5</accession>
<reference evidence="3" key="1">
    <citation type="journal article" date="2020" name="MBio">
        <title>Horizontal gene transfer to a defensive symbiont with a reduced genome amongst a multipartite beetle microbiome.</title>
        <authorList>
            <person name="Waterworth S.C."/>
            <person name="Florez L.V."/>
            <person name="Rees E.R."/>
            <person name="Hertweck C."/>
            <person name="Kaltenpoth M."/>
            <person name="Kwan J.C."/>
        </authorList>
    </citation>
    <scope>NUCLEOTIDE SEQUENCE [LARGE SCALE GENOMIC DNA]</scope>
</reference>
<gene>
    <name evidence="2" type="primary">nasR</name>
    <name evidence="2" type="ORF">GAK30_00034</name>
</gene>
<dbReference type="InterPro" id="IPR013587">
    <property type="entry name" value="Nitrate/nitrite_sensing"/>
</dbReference>
<organism evidence="2 3">
    <name type="scientific">Paracidovorax wautersii</name>
    <dbReference type="NCBI Taxonomy" id="1177982"/>
    <lineage>
        <taxon>Bacteria</taxon>
        <taxon>Pseudomonadati</taxon>
        <taxon>Pseudomonadota</taxon>
        <taxon>Betaproteobacteria</taxon>
        <taxon>Burkholderiales</taxon>
        <taxon>Comamonadaceae</taxon>
        <taxon>Paracidovorax</taxon>
    </lineage>
</organism>
<dbReference type="PROSITE" id="PS50921">
    <property type="entry name" value="ANTAR"/>
    <property type="match status" value="1"/>
</dbReference>
<dbReference type="SUPFAM" id="SSF52172">
    <property type="entry name" value="CheY-like"/>
    <property type="match status" value="1"/>
</dbReference>
<proteinExistence type="predicted"/>
<evidence type="ECO:0000259" key="1">
    <source>
        <dbReference type="PROSITE" id="PS50921"/>
    </source>
</evidence>
<dbReference type="InterPro" id="IPR036388">
    <property type="entry name" value="WH-like_DNA-bd_sf"/>
</dbReference>
<evidence type="ECO:0000313" key="2">
    <source>
        <dbReference type="EMBL" id="KAF1024016.1"/>
    </source>
</evidence>
<dbReference type="Pfam" id="PF03861">
    <property type="entry name" value="ANTAR"/>
    <property type="match status" value="1"/>
</dbReference>
<protein>
    <submittedName>
        <fullName evidence="2">Nitrate regulatory protein</fullName>
    </submittedName>
</protein>
<dbReference type="AlphaFoldDB" id="A0A7V8FSB5"/>
<feature type="domain" description="ANTAR" evidence="1">
    <location>
        <begin position="329"/>
        <end position="390"/>
    </location>
</feature>
<dbReference type="Proteomes" id="UP000461670">
    <property type="component" value="Unassembled WGS sequence"/>
</dbReference>
<comment type="caution">
    <text evidence="2">The sequence shown here is derived from an EMBL/GenBank/DDBJ whole genome shotgun (WGS) entry which is preliminary data.</text>
</comment>
<dbReference type="GO" id="GO:0003723">
    <property type="term" value="F:RNA binding"/>
    <property type="evidence" value="ECO:0007669"/>
    <property type="project" value="InterPro"/>
</dbReference>
<dbReference type="EMBL" id="WNDQ01000001">
    <property type="protein sequence ID" value="KAF1024016.1"/>
    <property type="molecule type" value="Genomic_DNA"/>
</dbReference>
<dbReference type="Gene3D" id="1.10.10.10">
    <property type="entry name" value="Winged helix-like DNA-binding domain superfamily/Winged helix DNA-binding domain"/>
    <property type="match status" value="1"/>
</dbReference>
<dbReference type="InterPro" id="IPR011006">
    <property type="entry name" value="CheY-like_superfamily"/>
</dbReference>
<evidence type="ECO:0000313" key="3">
    <source>
        <dbReference type="Proteomes" id="UP000461670"/>
    </source>
</evidence>